<evidence type="ECO:0000256" key="2">
    <source>
        <dbReference type="ARBA" id="ARBA00023125"/>
    </source>
</evidence>
<dbReference type="GO" id="GO:0003677">
    <property type="term" value="F:DNA binding"/>
    <property type="evidence" value="ECO:0007669"/>
    <property type="project" value="UniProtKB-KW"/>
</dbReference>
<comment type="caution">
    <text evidence="5">The sequence shown here is derived from an EMBL/GenBank/DDBJ whole genome shotgun (WGS) entry which is preliminary data.</text>
</comment>
<dbReference type="SMART" id="SM00418">
    <property type="entry name" value="HTH_ARSR"/>
    <property type="match status" value="1"/>
</dbReference>
<dbReference type="AlphaFoldDB" id="A0AAV4LBA2"/>
<proteinExistence type="predicted"/>
<dbReference type="InterPro" id="IPR036390">
    <property type="entry name" value="WH_DNA-bd_sf"/>
</dbReference>
<dbReference type="InterPro" id="IPR036388">
    <property type="entry name" value="WH-like_DNA-bd_sf"/>
</dbReference>
<dbReference type="EMBL" id="BOQE01000001">
    <property type="protein sequence ID" value="GIM45149.1"/>
    <property type="molecule type" value="Genomic_DNA"/>
</dbReference>
<evidence type="ECO:0000313" key="5">
    <source>
        <dbReference type="EMBL" id="GIM45149.1"/>
    </source>
</evidence>
<dbReference type="Proteomes" id="UP001057291">
    <property type="component" value="Unassembled WGS sequence"/>
</dbReference>
<dbReference type="SUPFAM" id="SSF46785">
    <property type="entry name" value="Winged helix' DNA-binding domain"/>
    <property type="match status" value="1"/>
</dbReference>
<reference evidence="5" key="1">
    <citation type="journal article" date="2023" name="Int. J. Syst. Evol. Microbiol.">
        <title>Collibacillus ludicampi gen. nov., sp. nov., a new soil bacterium of the family Alicyclobacillaceae.</title>
        <authorList>
            <person name="Jojima T."/>
            <person name="Ioku Y."/>
            <person name="Fukuta Y."/>
            <person name="Shirasaka N."/>
            <person name="Matsumura Y."/>
            <person name="Mori M."/>
        </authorList>
    </citation>
    <scope>NUCLEOTIDE SEQUENCE</scope>
    <source>
        <strain evidence="5">TP075</strain>
    </source>
</reference>
<dbReference type="GO" id="GO:0003700">
    <property type="term" value="F:DNA-binding transcription factor activity"/>
    <property type="evidence" value="ECO:0007669"/>
    <property type="project" value="InterPro"/>
</dbReference>
<dbReference type="Gene3D" id="1.10.10.10">
    <property type="entry name" value="Winged helix-like DNA-binding domain superfamily/Winged helix DNA-binding domain"/>
    <property type="match status" value="1"/>
</dbReference>
<organism evidence="5 6">
    <name type="scientific">Collibacillus ludicampi</name>
    <dbReference type="NCBI Taxonomy" id="2771369"/>
    <lineage>
        <taxon>Bacteria</taxon>
        <taxon>Bacillati</taxon>
        <taxon>Bacillota</taxon>
        <taxon>Bacilli</taxon>
        <taxon>Bacillales</taxon>
        <taxon>Alicyclobacillaceae</taxon>
        <taxon>Collibacillus</taxon>
    </lineage>
</organism>
<dbReference type="InterPro" id="IPR051081">
    <property type="entry name" value="HTH_MetalResp_TranReg"/>
</dbReference>
<dbReference type="Pfam" id="PF01022">
    <property type="entry name" value="HTH_5"/>
    <property type="match status" value="1"/>
</dbReference>
<keyword evidence="2" id="KW-0238">DNA-binding</keyword>
<dbReference type="RefSeq" id="WP_282198375.1">
    <property type="nucleotide sequence ID" value="NZ_BOQE01000001.1"/>
</dbReference>
<dbReference type="CDD" id="cd00090">
    <property type="entry name" value="HTH_ARSR"/>
    <property type="match status" value="1"/>
</dbReference>
<accession>A0AAV4LBA2</accession>
<dbReference type="PANTHER" id="PTHR33154:SF18">
    <property type="entry name" value="ARSENICAL RESISTANCE OPERON REPRESSOR"/>
    <property type="match status" value="1"/>
</dbReference>
<feature type="domain" description="HTH arsR-type" evidence="4">
    <location>
        <begin position="1"/>
        <end position="92"/>
    </location>
</feature>
<evidence type="ECO:0000256" key="1">
    <source>
        <dbReference type="ARBA" id="ARBA00023015"/>
    </source>
</evidence>
<sequence>MEIHKLADCFKALGDPTRLKMIALLNLRDFCVCEFIPIFNISQPAISKHLSRLKSVELVTENRKGQWVFYSLNRERLESIGLALKNLPDVSEELRKLEEKGLLVNCE</sequence>
<dbReference type="PROSITE" id="PS50987">
    <property type="entry name" value="HTH_ARSR_2"/>
    <property type="match status" value="1"/>
</dbReference>
<dbReference type="NCBIfam" id="NF033788">
    <property type="entry name" value="HTH_metalloreg"/>
    <property type="match status" value="1"/>
</dbReference>
<keyword evidence="6" id="KW-1185">Reference proteome</keyword>
<protein>
    <submittedName>
        <fullName evidence="5">Transcriptional regulator</fullName>
    </submittedName>
</protein>
<dbReference type="InterPro" id="IPR001845">
    <property type="entry name" value="HTH_ArsR_DNA-bd_dom"/>
</dbReference>
<keyword evidence="1" id="KW-0805">Transcription regulation</keyword>
<name>A0AAV4LBA2_9BACL</name>
<dbReference type="PRINTS" id="PR00778">
    <property type="entry name" value="HTHARSR"/>
</dbReference>
<dbReference type="PANTHER" id="PTHR33154">
    <property type="entry name" value="TRANSCRIPTIONAL REGULATOR, ARSR FAMILY"/>
    <property type="match status" value="1"/>
</dbReference>
<gene>
    <name evidence="5" type="ORF">DNHGIG_06980</name>
</gene>
<evidence type="ECO:0000313" key="6">
    <source>
        <dbReference type="Proteomes" id="UP001057291"/>
    </source>
</evidence>
<dbReference type="InterPro" id="IPR011991">
    <property type="entry name" value="ArsR-like_HTH"/>
</dbReference>
<keyword evidence="3" id="KW-0804">Transcription</keyword>
<evidence type="ECO:0000256" key="3">
    <source>
        <dbReference type="ARBA" id="ARBA00023163"/>
    </source>
</evidence>
<evidence type="ECO:0000259" key="4">
    <source>
        <dbReference type="PROSITE" id="PS50987"/>
    </source>
</evidence>